<feature type="non-terminal residue" evidence="12">
    <location>
        <position position="1"/>
    </location>
</feature>
<dbReference type="InterPro" id="IPR000330">
    <property type="entry name" value="SNF2_N"/>
</dbReference>
<dbReference type="Gene3D" id="1.20.120.850">
    <property type="entry name" value="SWI2/SNF2 ATPases, N-terminal domain"/>
    <property type="match status" value="1"/>
</dbReference>
<keyword evidence="4" id="KW-0498">Mitosis</keyword>
<dbReference type="Gene3D" id="3.40.50.10810">
    <property type="entry name" value="Tandem AAA-ATPase domain"/>
    <property type="match status" value="2"/>
</dbReference>
<evidence type="ECO:0000259" key="10">
    <source>
        <dbReference type="PROSITE" id="PS51192"/>
    </source>
</evidence>
<dbReference type="Pfam" id="PF00176">
    <property type="entry name" value="SNF2-rel_dom"/>
    <property type="match status" value="1"/>
</dbReference>
<gene>
    <name evidence="12" type="ORF">J437_LFUL006071</name>
</gene>
<evidence type="ECO:0000256" key="8">
    <source>
        <dbReference type="ARBA" id="ARBA00024776"/>
    </source>
</evidence>
<dbReference type="SUPFAM" id="SSF52540">
    <property type="entry name" value="P-loop containing nucleoside triphosphate hydrolases"/>
    <property type="match status" value="2"/>
</dbReference>
<proteinExistence type="predicted"/>
<dbReference type="InterPro" id="IPR001650">
    <property type="entry name" value="Helicase_C-like"/>
</dbReference>
<dbReference type="SMART" id="SM00487">
    <property type="entry name" value="DEXDc"/>
    <property type="match status" value="1"/>
</dbReference>
<comment type="subunit">
    <text evidence="1">Interacts (via N-terminus) with spn-A/Rad51.</text>
</comment>
<dbReference type="SMART" id="SM00490">
    <property type="entry name" value="HELICc"/>
    <property type="match status" value="1"/>
</dbReference>
<dbReference type="GO" id="GO:0015616">
    <property type="term" value="F:DNA translocase activity"/>
    <property type="evidence" value="ECO:0007669"/>
    <property type="project" value="TreeGrafter"/>
</dbReference>
<evidence type="ECO:0000256" key="9">
    <source>
        <dbReference type="ARBA" id="ARBA00029956"/>
    </source>
</evidence>
<dbReference type="InterPro" id="IPR027417">
    <property type="entry name" value="P-loop_NTPase"/>
</dbReference>
<keyword evidence="7" id="KW-0131">Cell cycle</keyword>
<dbReference type="PROSITE" id="PS51192">
    <property type="entry name" value="HELICASE_ATP_BIND_1"/>
    <property type="match status" value="1"/>
</dbReference>
<evidence type="ECO:0000256" key="5">
    <source>
        <dbReference type="ARBA" id="ARBA00022801"/>
    </source>
</evidence>
<evidence type="ECO:0000256" key="4">
    <source>
        <dbReference type="ARBA" id="ARBA00022776"/>
    </source>
</evidence>
<reference evidence="12" key="2">
    <citation type="submission" date="2017-10" db="EMBL/GenBank/DDBJ databases">
        <title>Ladona fulva Genome sequencing and assembly.</title>
        <authorList>
            <person name="Murali S."/>
            <person name="Richards S."/>
            <person name="Bandaranaike D."/>
            <person name="Bellair M."/>
            <person name="Blankenburg K."/>
            <person name="Chao H."/>
            <person name="Dinh H."/>
            <person name="Doddapaneni H."/>
            <person name="Dugan-Rocha S."/>
            <person name="Elkadiri S."/>
            <person name="Gnanaolivu R."/>
            <person name="Hernandez B."/>
            <person name="Skinner E."/>
            <person name="Javaid M."/>
            <person name="Lee S."/>
            <person name="Li M."/>
            <person name="Ming W."/>
            <person name="Munidasa M."/>
            <person name="Muniz J."/>
            <person name="Nguyen L."/>
            <person name="Hughes D."/>
            <person name="Osuji N."/>
            <person name="Pu L.-L."/>
            <person name="Puazo M."/>
            <person name="Qu C."/>
            <person name="Quiroz J."/>
            <person name="Raj R."/>
            <person name="Weissenberger G."/>
            <person name="Xin Y."/>
            <person name="Zou X."/>
            <person name="Han Y."/>
            <person name="Worley K."/>
            <person name="Muzny D."/>
            <person name="Gibbs R."/>
        </authorList>
    </citation>
    <scope>NUCLEOTIDE SEQUENCE</scope>
    <source>
        <strain evidence="12">Sampled in the wild</strain>
    </source>
</reference>
<keyword evidence="13" id="KW-1185">Reference proteome</keyword>
<keyword evidence="5" id="KW-0378">Hydrolase</keyword>
<evidence type="ECO:0000313" key="13">
    <source>
        <dbReference type="Proteomes" id="UP000792457"/>
    </source>
</evidence>
<comment type="caution">
    <text evidence="12">The sequence shown here is derived from an EMBL/GenBank/DDBJ whole genome shotgun (WGS) entry which is preliminary data.</text>
</comment>
<sequence length="701" mass="79628">MRRSFAPSFQSKKNIPVKATFKELPVETQNSARSTSSILDLLNDNKLTSNPSGDFSVARENDQELNIKPIPISYDDDIDGNLPDDIQRTDNGIYNVVWGKLSKKKHKSWEGDGVLEICSDSVVLKDCDGKCLGTKKGVKTDILEEGSRLVIGSKEIELIDLVVGETNGKVEVTERPHSQPSRISTNVYRPHKRPRLSVSKSENFSCDAVKNALIMSTPSSEHQWVHNSSKLPLTDVVVDSFLSNVLRPHQRDGIRFLYDCVLGMKNPFRHHTGLQCPWRGCILADEMGLGKTLHSLVENWQKEFQKWLGKVRISPFVVNQKNKPKDYLKIPSSQVMIISYEMVVRCIEDLKKIPFDLLICDEGHRLKNTIIKTSQVLSKLSFKSRILLTGTPIQNDLQEFYSLIDFVNPGMLGIIFLLSARAGGVGLNLTGASRLILYDSDWNPATDLQAMARIWRDGQKKSVYIYRFLTTGTIEEKIFLRQVSKTGLSGAIVDPHNKNSVKLSMKELRDLFTYHENTLCLTHDLLHCKCLSGENSDVLNLLSDEIEEDVRECQLSVTTKTMESSSSRMNQLNEWLHFSPPFEESILEARKIKFRKHFEVPIVASRQPNCSQEEKLLGEARAAELHNRTGWFVLRRTQAVINKYLPGKREIVVRMYKTAIKFWEEQSLKKNVDGVPHLKVLTAMKKICNHPKLVLKAEVED</sequence>
<evidence type="ECO:0000256" key="2">
    <source>
        <dbReference type="ARBA" id="ARBA00015341"/>
    </source>
</evidence>
<accession>A0A8K0NXN9</accession>
<protein>
    <recommendedName>
        <fullName evidence="2">DNA repair and recombination protein RAD54-like</fullName>
    </recommendedName>
    <alternativeName>
        <fullName evidence="9">Protein okra</fullName>
    </alternativeName>
</protein>
<evidence type="ECO:0000256" key="3">
    <source>
        <dbReference type="ARBA" id="ARBA00022618"/>
    </source>
</evidence>
<feature type="domain" description="Helicase C-terminal" evidence="11">
    <location>
        <begin position="342"/>
        <end position="509"/>
    </location>
</feature>
<reference evidence="12" key="1">
    <citation type="submission" date="2013-04" db="EMBL/GenBank/DDBJ databases">
        <authorList>
            <person name="Qu J."/>
            <person name="Murali S.C."/>
            <person name="Bandaranaike D."/>
            <person name="Bellair M."/>
            <person name="Blankenburg K."/>
            <person name="Chao H."/>
            <person name="Dinh H."/>
            <person name="Doddapaneni H."/>
            <person name="Downs B."/>
            <person name="Dugan-Rocha S."/>
            <person name="Elkadiri S."/>
            <person name="Gnanaolivu R.D."/>
            <person name="Hernandez B."/>
            <person name="Javaid M."/>
            <person name="Jayaseelan J.C."/>
            <person name="Lee S."/>
            <person name="Li M."/>
            <person name="Ming W."/>
            <person name="Munidasa M."/>
            <person name="Muniz J."/>
            <person name="Nguyen L."/>
            <person name="Ongeri F."/>
            <person name="Osuji N."/>
            <person name="Pu L.-L."/>
            <person name="Puazo M."/>
            <person name="Qu C."/>
            <person name="Quiroz J."/>
            <person name="Raj R."/>
            <person name="Weissenberger G."/>
            <person name="Xin Y."/>
            <person name="Zou X."/>
            <person name="Han Y."/>
            <person name="Richards S."/>
            <person name="Worley K."/>
            <person name="Muzny D."/>
            <person name="Gibbs R."/>
        </authorList>
    </citation>
    <scope>NUCLEOTIDE SEQUENCE</scope>
    <source>
        <strain evidence="12">Sampled in the wild</strain>
    </source>
</reference>
<dbReference type="PROSITE" id="PS51194">
    <property type="entry name" value="HELICASE_CTER"/>
    <property type="match status" value="1"/>
</dbReference>
<dbReference type="PANTHER" id="PTHR45629">
    <property type="entry name" value="SNF2/RAD54 FAMILY MEMBER"/>
    <property type="match status" value="1"/>
</dbReference>
<evidence type="ECO:0000256" key="7">
    <source>
        <dbReference type="ARBA" id="ARBA00023306"/>
    </source>
</evidence>
<dbReference type="Pfam" id="PF00271">
    <property type="entry name" value="Helicase_C"/>
    <property type="match status" value="1"/>
</dbReference>
<dbReference type="AlphaFoldDB" id="A0A8K0NXN9"/>
<dbReference type="InterPro" id="IPR050496">
    <property type="entry name" value="SNF2_RAD54_helicase_repair"/>
</dbReference>
<evidence type="ECO:0000313" key="12">
    <source>
        <dbReference type="EMBL" id="KAG8225532.1"/>
    </source>
</evidence>
<dbReference type="EMBL" id="KZ308241">
    <property type="protein sequence ID" value="KAG8225532.1"/>
    <property type="molecule type" value="Genomic_DNA"/>
</dbReference>
<name>A0A8K0NXN9_LADFU</name>
<dbReference type="GO" id="GO:0016787">
    <property type="term" value="F:hydrolase activity"/>
    <property type="evidence" value="ECO:0007669"/>
    <property type="project" value="UniProtKB-KW"/>
</dbReference>
<feature type="domain" description="Helicase ATP-binding" evidence="10">
    <location>
        <begin position="295"/>
        <end position="410"/>
    </location>
</feature>
<evidence type="ECO:0000256" key="6">
    <source>
        <dbReference type="ARBA" id="ARBA00023254"/>
    </source>
</evidence>
<keyword evidence="6" id="KW-0469">Meiosis</keyword>
<dbReference type="InterPro" id="IPR049730">
    <property type="entry name" value="SNF2/RAD54-like_C"/>
</dbReference>
<dbReference type="PANTHER" id="PTHR45629:SF7">
    <property type="entry name" value="DNA EXCISION REPAIR PROTEIN ERCC-6-RELATED"/>
    <property type="match status" value="1"/>
</dbReference>
<dbReference type="GO" id="GO:0005524">
    <property type="term" value="F:ATP binding"/>
    <property type="evidence" value="ECO:0007669"/>
    <property type="project" value="InterPro"/>
</dbReference>
<dbReference type="CDD" id="cd18793">
    <property type="entry name" value="SF2_C_SNF"/>
    <property type="match status" value="1"/>
</dbReference>
<comment type="function">
    <text evidence="8">Involved in mitotic DNA repair and meiotic recombination. Functions in the recombinational DNA repair pathway. Essential for interhomolog gene conversion (GC), but may have a less important role in intersister GC than spn-A/Rad51. In the presence of DNA, spn-A/Rad51 enhances the ATPase activity of okr/Rad54.</text>
</comment>
<organism evidence="12 13">
    <name type="scientific">Ladona fulva</name>
    <name type="common">Scarce chaser dragonfly</name>
    <name type="synonym">Libellula fulva</name>
    <dbReference type="NCBI Taxonomy" id="123851"/>
    <lineage>
        <taxon>Eukaryota</taxon>
        <taxon>Metazoa</taxon>
        <taxon>Ecdysozoa</taxon>
        <taxon>Arthropoda</taxon>
        <taxon>Hexapoda</taxon>
        <taxon>Insecta</taxon>
        <taxon>Pterygota</taxon>
        <taxon>Palaeoptera</taxon>
        <taxon>Odonata</taxon>
        <taxon>Epiprocta</taxon>
        <taxon>Anisoptera</taxon>
        <taxon>Libelluloidea</taxon>
        <taxon>Libellulidae</taxon>
        <taxon>Ladona</taxon>
    </lineage>
</organism>
<evidence type="ECO:0000256" key="1">
    <source>
        <dbReference type="ARBA" id="ARBA00011467"/>
    </source>
</evidence>
<dbReference type="Proteomes" id="UP000792457">
    <property type="component" value="Unassembled WGS sequence"/>
</dbReference>
<dbReference type="GO" id="GO:0051301">
    <property type="term" value="P:cell division"/>
    <property type="evidence" value="ECO:0007669"/>
    <property type="project" value="UniProtKB-KW"/>
</dbReference>
<dbReference type="GO" id="GO:0007131">
    <property type="term" value="P:reciprocal meiotic recombination"/>
    <property type="evidence" value="ECO:0007669"/>
    <property type="project" value="TreeGrafter"/>
</dbReference>
<dbReference type="InterPro" id="IPR014001">
    <property type="entry name" value="Helicase_ATP-bd"/>
</dbReference>
<dbReference type="GO" id="GO:0000724">
    <property type="term" value="P:double-strand break repair via homologous recombination"/>
    <property type="evidence" value="ECO:0007669"/>
    <property type="project" value="TreeGrafter"/>
</dbReference>
<dbReference type="OrthoDB" id="413460at2759"/>
<dbReference type="GO" id="GO:0005634">
    <property type="term" value="C:nucleus"/>
    <property type="evidence" value="ECO:0007669"/>
    <property type="project" value="TreeGrafter"/>
</dbReference>
<dbReference type="InterPro" id="IPR038718">
    <property type="entry name" value="SNF2-like_sf"/>
</dbReference>
<keyword evidence="3" id="KW-0132">Cell division</keyword>
<evidence type="ECO:0000259" key="11">
    <source>
        <dbReference type="PROSITE" id="PS51194"/>
    </source>
</evidence>
<dbReference type="Gene3D" id="3.40.50.300">
    <property type="entry name" value="P-loop containing nucleotide triphosphate hydrolases"/>
    <property type="match status" value="1"/>
</dbReference>